<feature type="compositionally biased region" description="Low complexity" evidence="6">
    <location>
        <begin position="617"/>
        <end position="638"/>
    </location>
</feature>
<dbReference type="PROSITE" id="PS50145">
    <property type="entry name" value="ZF_TRAF"/>
    <property type="match status" value="3"/>
</dbReference>
<dbReference type="RefSeq" id="XP_001024925.1">
    <property type="nucleotide sequence ID" value="XM_001024925.3"/>
</dbReference>
<evidence type="ECO:0000313" key="11">
    <source>
        <dbReference type="Proteomes" id="UP000009168"/>
    </source>
</evidence>
<feature type="zinc finger region" description="TRAF-type" evidence="4">
    <location>
        <begin position="271"/>
        <end position="324"/>
    </location>
</feature>
<sequence>MNSQSTNTSSNSNNNHNNNSSSSNRILHDQFFQIRLARQGQDMNLNSNQIANSQPANFNFYNYPAYNMQQPAINSNPLNPNLVNNRVIFMRRDDLERNGQRNQQPSRSTSYSYITNSNRGANHLIIESQVINMSPIGISSSNQQSNINSSNILDSDNDSTIIFQNQEEKDFIFGTENLAVSTENIDFVKCTICMHIYQNPIACGNCLNHFCTVCIREWLIRHPNTCPLCKNFREMRCVPMLKNMLDKLQFFCTNKKNGCEEIIRYEQVIKHEDSCEYKIEICPVLGCGQQMIKKILDKHIQEECEYVLSKCRWCEQQIKKKIIEEHEEACDQKEIICDLCGDIFQFKDQMDHNQKCPELILDCSWCSKKIKQKEIRDHEDCCGERIVRCQGCNYECCLNDHFLHNQTCQEIPVLCHRCQTKMKRRELAVHTIESCIENIQKTSSQKIYQLENENRELKRQLTSIQNENQQEIIKINNIITKNNQNQPFQFSQIYKDQDIFVNQPANIALVREYKKKRRDRFVIVDFHKPLLDTNQQITFKILSRRSDWFAIGICDESNVYSSRRYHDIGHLSYLISANGILYSSHSANENWQNRSFQIEIDNVISIQFLFKPGPSALQNSSNAQSQNNMQNINSSSNQVVPGNSEQNPINNNNFASSVQNSQLNNQNNNVNSNNAANINMNSNNEEMRLNEMNSQNSQNINNNQGNINNQSHLIGSEMKLKFINHTENQELIINLDSKQISDGKFYYCACLRCPGDSVQILPNYQQLN</sequence>
<feature type="domain" description="RING-type" evidence="7">
    <location>
        <begin position="190"/>
        <end position="230"/>
    </location>
</feature>
<feature type="region of interest" description="Disordered" evidence="6">
    <location>
        <begin position="617"/>
        <end position="671"/>
    </location>
</feature>
<feature type="domain" description="TRAF-type" evidence="8">
    <location>
        <begin position="352"/>
        <end position="396"/>
    </location>
</feature>
<feature type="domain" description="SIAH-type" evidence="9">
    <location>
        <begin position="247"/>
        <end position="305"/>
    </location>
</feature>
<dbReference type="SUPFAM" id="SSF49599">
    <property type="entry name" value="TRAF domain-like"/>
    <property type="match status" value="1"/>
</dbReference>
<dbReference type="EMBL" id="GG662443">
    <property type="protein sequence ID" value="EAS04680.1"/>
    <property type="molecule type" value="Genomic_DNA"/>
</dbReference>
<evidence type="ECO:0000256" key="4">
    <source>
        <dbReference type="PROSITE-ProRule" id="PRU00207"/>
    </source>
</evidence>
<dbReference type="SUPFAM" id="SSF57850">
    <property type="entry name" value="RING/U-box"/>
    <property type="match status" value="1"/>
</dbReference>
<feature type="domain" description="TRAF-type" evidence="8">
    <location>
        <begin position="404"/>
        <end position="435"/>
    </location>
</feature>
<accession>I7MIR4</accession>
<dbReference type="eggNOG" id="KOG0297">
    <property type="taxonomic scope" value="Eukaryota"/>
</dbReference>
<dbReference type="AlphaFoldDB" id="I7MIR4"/>
<keyword evidence="2 4" id="KW-0863">Zinc-finger</keyword>
<evidence type="ECO:0000256" key="1">
    <source>
        <dbReference type="ARBA" id="ARBA00022723"/>
    </source>
</evidence>
<dbReference type="InParanoid" id="I7MIR4"/>
<gene>
    <name evidence="10" type="ORF">TTHERM_00242010</name>
</gene>
<evidence type="ECO:0000259" key="8">
    <source>
        <dbReference type="PROSITE" id="PS50145"/>
    </source>
</evidence>
<dbReference type="PANTHER" id="PTHR10131">
    <property type="entry name" value="TNF RECEPTOR ASSOCIATED FACTOR"/>
    <property type="match status" value="1"/>
</dbReference>
<evidence type="ECO:0000256" key="6">
    <source>
        <dbReference type="SAM" id="MobiDB-lite"/>
    </source>
</evidence>
<dbReference type="InterPro" id="IPR001841">
    <property type="entry name" value="Znf_RING"/>
</dbReference>
<dbReference type="PROSITE" id="PS51081">
    <property type="entry name" value="ZF_SIAH"/>
    <property type="match status" value="1"/>
</dbReference>
<feature type="zinc finger region" description="TRAF-type" evidence="4">
    <location>
        <begin position="352"/>
        <end position="396"/>
    </location>
</feature>
<evidence type="ECO:0000256" key="3">
    <source>
        <dbReference type="ARBA" id="ARBA00022833"/>
    </source>
</evidence>
<feature type="zinc finger region" description="TRAF-type" evidence="4">
    <location>
        <begin position="404"/>
        <end position="435"/>
    </location>
</feature>
<keyword evidence="1 4" id="KW-0479">Metal-binding</keyword>
<protein>
    <submittedName>
        <fullName evidence="10">TRAF-type zinc finger protein</fullName>
    </submittedName>
</protein>
<evidence type="ECO:0000256" key="2">
    <source>
        <dbReference type="ARBA" id="ARBA00022771"/>
    </source>
</evidence>
<feature type="coiled-coil region" evidence="5">
    <location>
        <begin position="440"/>
        <end position="474"/>
    </location>
</feature>
<keyword evidence="11" id="KW-1185">Reference proteome</keyword>
<evidence type="ECO:0000313" key="10">
    <source>
        <dbReference type="EMBL" id="EAS04680.1"/>
    </source>
</evidence>
<evidence type="ECO:0000259" key="7">
    <source>
        <dbReference type="PROSITE" id="PS50089"/>
    </source>
</evidence>
<name>I7MIR4_TETTS</name>
<dbReference type="OrthoDB" id="9049620at2759"/>
<dbReference type="KEGG" id="tet:TTHERM_00242010"/>
<dbReference type="Pfam" id="PF00097">
    <property type="entry name" value="zf-C3HC4"/>
    <property type="match status" value="1"/>
</dbReference>
<feature type="compositionally biased region" description="Low complexity" evidence="6">
    <location>
        <begin position="655"/>
        <end position="671"/>
    </location>
</feature>
<keyword evidence="3 4" id="KW-0862">Zinc</keyword>
<feature type="region of interest" description="Disordered" evidence="6">
    <location>
        <begin position="1"/>
        <end position="24"/>
    </location>
</feature>
<organism evidence="10 11">
    <name type="scientific">Tetrahymena thermophila (strain SB210)</name>
    <dbReference type="NCBI Taxonomy" id="312017"/>
    <lineage>
        <taxon>Eukaryota</taxon>
        <taxon>Sar</taxon>
        <taxon>Alveolata</taxon>
        <taxon>Ciliophora</taxon>
        <taxon>Intramacronucleata</taxon>
        <taxon>Oligohymenophorea</taxon>
        <taxon>Hymenostomatida</taxon>
        <taxon>Tetrahymenina</taxon>
        <taxon>Tetrahymenidae</taxon>
        <taxon>Tetrahymena</taxon>
    </lineage>
</organism>
<keyword evidence="5" id="KW-0175">Coiled coil</keyword>
<evidence type="ECO:0000256" key="5">
    <source>
        <dbReference type="SAM" id="Coils"/>
    </source>
</evidence>
<dbReference type="GeneID" id="7825328"/>
<reference evidence="11" key="1">
    <citation type="journal article" date="2006" name="PLoS Biol.">
        <title>Macronuclear genome sequence of the ciliate Tetrahymena thermophila, a model eukaryote.</title>
        <authorList>
            <person name="Eisen J.A."/>
            <person name="Coyne R.S."/>
            <person name="Wu M."/>
            <person name="Wu D."/>
            <person name="Thiagarajan M."/>
            <person name="Wortman J.R."/>
            <person name="Badger J.H."/>
            <person name="Ren Q."/>
            <person name="Amedeo P."/>
            <person name="Jones K.M."/>
            <person name="Tallon L.J."/>
            <person name="Delcher A.L."/>
            <person name="Salzberg S.L."/>
            <person name="Silva J.C."/>
            <person name="Haas B.J."/>
            <person name="Majoros W.H."/>
            <person name="Farzad M."/>
            <person name="Carlton J.M."/>
            <person name="Smith R.K. Jr."/>
            <person name="Garg J."/>
            <person name="Pearlman R.E."/>
            <person name="Karrer K.M."/>
            <person name="Sun L."/>
            <person name="Manning G."/>
            <person name="Elde N.C."/>
            <person name="Turkewitz A.P."/>
            <person name="Asai D.J."/>
            <person name="Wilkes D.E."/>
            <person name="Wang Y."/>
            <person name="Cai H."/>
            <person name="Collins K."/>
            <person name="Stewart B.A."/>
            <person name="Lee S.R."/>
            <person name="Wilamowska K."/>
            <person name="Weinberg Z."/>
            <person name="Ruzzo W.L."/>
            <person name="Wloga D."/>
            <person name="Gaertig J."/>
            <person name="Frankel J."/>
            <person name="Tsao C.-C."/>
            <person name="Gorovsky M.A."/>
            <person name="Keeling P.J."/>
            <person name="Waller R.F."/>
            <person name="Patron N.J."/>
            <person name="Cherry J.M."/>
            <person name="Stover N.A."/>
            <person name="Krieger C.J."/>
            <person name="del Toro C."/>
            <person name="Ryder H.F."/>
            <person name="Williamson S.C."/>
            <person name="Barbeau R.A."/>
            <person name="Hamilton E.P."/>
            <person name="Orias E."/>
        </authorList>
    </citation>
    <scope>NUCLEOTIDE SEQUENCE [LARGE SCALE GENOMIC DNA]</scope>
    <source>
        <strain evidence="11">SB210</strain>
    </source>
</reference>
<dbReference type="GO" id="GO:0008270">
    <property type="term" value="F:zinc ion binding"/>
    <property type="evidence" value="ECO:0007669"/>
    <property type="project" value="UniProtKB-KW"/>
</dbReference>
<dbReference type="PROSITE" id="PS50089">
    <property type="entry name" value="ZF_RING_2"/>
    <property type="match status" value="1"/>
</dbReference>
<feature type="compositionally biased region" description="Polar residues" evidence="6">
    <location>
        <begin position="639"/>
        <end position="654"/>
    </location>
</feature>
<dbReference type="STRING" id="312017.I7MIR4"/>
<feature type="domain" description="TRAF-type" evidence="8">
    <location>
        <begin position="271"/>
        <end position="324"/>
    </location>
</feature>
<dbReference type="Gene3D" id="3.30.40.10">
    <property type="entry name" value="Zinc/RING finger domain, C3HC4 (zinc finger)"/>
    <property type="match status" value="4"/>
</dbReference>
<proteinExistence type="predicted"/>
<dbReference type="HOGENOM" id="CLU_363906_0_0_1"/>
<dbReference type="PANTHER" id="PTHR10131:SF94">
    <property type="entry name" value="TNF RECEPTOR-ASSOCIATED FACTOR 4"/>
    <property type="match status" value="1"/>
</dbReference>
<evidence type="ECO:0000259" key="9">
    <source>
        <dbReference type="PROSITE" id="PS51081"/>
    </source>
</evidence>
<dbReference type="Proteomes" id="UP000009168">
    <property type="component" value="Unassembled WGS sequence"/>
</dbReference>
<dbReference type="InterPro" id="IPR001293">
    <property type="entry name" value="Znf_TRAF"/>
</dbReference>
<dbReference type="InterPro" id="IPR018957">
    <property type="entry name" value="Znf_C3HC4_RING-type"/>
</dbReference>
<dbReference type="InterPro" id="IPR013010">
    <property type="entry name" value="Znf_SIAH"/>
</dbReference>
<dbReference type="InterPro" id="IPR013083">
    <property type="entry name" value="Znf_RING/FYVE/PHD"/>
</dbReference>